<dbReference type="HOGENOM" id="CLU_022180_0_0_5"/>
<dbReference type="PANTHER" id="PTHR43581">
    <property type="entry name" value="ATP/GTP PHOSPHATASE"/>
    <property type="match status" value="1"/>
</dbReference>
<accession>C3MFF3</accession>
<dbReference type="PATRIC" id="fig|394.7.peg.5070"/>
<evidence type="ECO:0000313" key="2">
    <source>
        <dbReference type="EMBL" id="ACP26010.1"/>
    </source>
</evidence>
<name>C3MFF3_SINFN</name>
<gene>
    <name evidence="2" type="ordered locus">NGR_c22500</name>
</gene>
<evidence type="ECO:0000313" key="3">
    <source>
        <dbReference type="Proteomes" id="UP000001054"/>
    </source>
</evidence>
<dbReference type="PANTHER" id="PTHR43581:SF3">
    <property type="entry name" value="AAA+ ATPASE DOMAIN-CONTAINING PROTEIN"/>
    <property type="match status" value="1"/>
</dbReference>
<dbReference type="Proteomes" id="UP000001054">
    <property type="component" value="Chromosome"/>
</dbReference>
<protein>
    <recommendedName>
        <fullName evidence="1">Endonuclease GajA/Old nuclease/RecF-like AAA domain-containing protein</fullName>
    </recommendedName>
</protein>
<dbReference type="InterPro" id="IPR041685">
    <property type="entry name" value="AAA_GajA/Old/RecF-like"/>
</dbReference>
<sequence>MDYNQCQEMQCMKFAGFRVQNFRNILDSGWIEANRITAFVGQNEAGKSNLFEALYVLNPIIPDIEYSVDEDWPVDRWEGRKDAEGEPVCEARFELNAAEIASLFSAARVPIPAPADGEDPVPEPQLPTDASLNLTKWYGYKTEHKAVGYPEGALDPAKVAEWATKNVPKFVYIRDYEMSGAQVELDQLYQRLTNVGGKRHQLSNEDQTVLIILDLANIDLKDFIEKGKTAEGRTNRSFDKRSASKYLTKQFSELWRQKEVEFDIEIDGPTLNIFAEDANIGMPVRLHRRSTGFRWYVSFAWKFTHATKGDFKNCVLLLEEPGVHLHFTGQRDLLTVFDRLSANNTILYTTHLASMVDLAHPERVRIVESRDHHLSITQGIVSQQKEPMAVIEQSLGLTGDQSGILGNRQVLIVEGGDDTVVLNKLSGLLKSGGKEGLSDRVYLWPAHGAQKTPMYAGFAIGQGWDAGVLLDSDEAGNDAKSKITELYLPKLAEGKEQKFRTLMLGQAAGSKKTDFAIEDLFPDAFYVDCVNKAYGLAIKLDDLPQDGSDMITKRVEHLLKSRYGHKKLDKRTVMAEMWKRFDTWKSVDDLPKEAVQHSEKVFKVINAAFG</sequence>
<dbReference type="EMBL" id="CP001389">
    <property type="protein sequence ID" value="ACP26010.1"/>
    <property type="molecule type" value="Genomic_DNA"/>
</dbReference>
<dbReference type="eggNOG" id="COG3593">
    <property type="taxonomic scope" value="Bacteria"/>
</dbReference>
<proteinExistence type="predicted"/>
<dbReference type="Gene3D" id="3.40.50.300">
    <property type="entry name" value="P-loop containing nucleotide triphosphate hydrolases"/>
    <property type="match status" value="2"/>
</dbReference>
<dbReference type="Pfam" id="PF13175">
    <property type="entry name" value="AAA_15"/>
    <property type="match status" value="1"/>
</dbReference>
<dbReference type="KEGG" id="rhi:NGR_c22500"/>
<dbReference type="SUPFAM" id="SSF52540">
    <property type="entry name" value="P-loop containing nucleoside triphosphate hydrolases"/>
    <property type="match status" value="1"/>
</dbReference>
<dbReference type="STRING" id="394.NGR_c22500"/>
<feature type="domain" description="Endonuclease GajA/Old nuclease/RecF-like AAA" evidence="1">
    <location>
        <begin position="219"/>
        <end position="351"/>
    </location>
</feature>
<organism evidence="2 3">
    <name type="scientific">Sinorhizobium fredii (strain NBRC 101917 / NGR234)</name>
    <dbReference type="NCBI Taxonomy" id="394"/>
    <lineage>
        <taxon>Bacteria</taxon>
        <taxon>Pseudomonadati</taxon>
        <taxon>Pseudomonadota</taxon>
        <taxon>Alphaproteobacteria</taxon>
        <taxon>Hyphomicrobiales</taxon>
        <taxon>Rhizobiaceae</taxon>
        <taxon>Sinorhizobium/Ensifer group</taxon>
        <taxon>Sinorhizobium</taxon>
    </lineage>
</organism>
<evidence type="ECO:0000259" key="1">
    <source>
        <dbReference type="Pfam" id="PF13175"/>
    </source>
</evidence>
<dbReference type="eggNOG" id="COG1195">
    <property type="taxonomic scope" value="Bacteria"/>
</dbReference>
<dbReference type="InterPro" id="IPR027417">
    <property type="entry name" value="P-loop_NTPase"/>
</dbReference>
<reference evidence="2 3" key="1">
    <citation type="journal article" date="2009" name="Appl. Environ. Microbiol.">
        <title>Rhizobium sp. strain NGR234 possesses a remarkable number of secretion systems.</title>
        <authorList>
            <person name="Schmeisser C."/>
            <person name="Liesegang H."/>
            <person name="Krysciak D."/>
            <person name="Bakkou N."/>
            <person name="Le Quere A."/>
            <person name="Wollherr A."/>
            <person name="Heinemeyer I."/>
            <person name="Morgenstern B."/>
            <person name="Pommerening-Roeser A."/>
            <person name="Flores M."/>
            <person name="Palacios R."/>
            <person name="Brenner S."/>
            <person name="Gottschalk G."/>
            <person name="Schmitz R.A."/>
            <person name="Broughton W.J."/>
            <person name="Perret X."/>
            <person name="Strittmatter A.W."/>
            <person name="Streit W.R."/>
        </authorList>
    </citation>
    <scope>NUCLEOTIDE SEQUENCE [LARGE SCALE GENOMIC DNA]</scope>
    <source>
        <strain evidence="3">NBRC 101917 / NGR234</strain>
    </source>
</reference>
<keyword evidence="3" id="KW-1185">Reference proteome</keyword>
<dbReference type="AlphaFoldDB" id="C3MFF3"/>
<dbReference type="InterPro" id="IPR051396">
    <property type="entry name" value="Bact_Antivir_Def_Nuclease"/>
</dbReference>
<dbReference type="OrthoDB" id="3322489at2"/>